<dbReference type="Pfam" id="PF05430">
    <property type="entry name" value="Methyltransf_30"/>
    <property type="match status" value="1"/>
</dbReference>
<gene>
    <name evidence="2" type="ORF">AL399_04305</name>
</gene>
<organism evidence="2 3">
    <name type="scientific">Candidatus [Bacteroides] periocalifornicus</name>
    <dbReference type="NCBI Taxonomy" id="1702214"/>
    <lineage>
        <taxon>Bacteria</taxon>
        <taxon>Pseudomonadati</taxon>
        <taxon>Bacteroidota</taxon>
    </lineage>
</organism>
<name>A0A0Q4B9D8_9BACT</name>
<sequence length="232" mass="26022">MPKLRKTADGSPTLYSAAFGETYHSMQGALSESQYVFVEQGAKRCGEQKSIRILEYGLGMGLNFLATLQWALQDGVTLHYTGIELYPVAEQLLYTLKIEGVAPQFAKLWQEAMLAPWQHTGEDSTFRLPNGGSLRKLLDDMRTYTPEAECYQVVYFDAFSPEVVPEQWQPSVFQHCYDALRPGGLLVTYSASGVAKRGLRTVGFRVERLPGALGKRHMLRAKKPATHRSLEK</sequence>
<dbReference type="GO" id="GO:0016645">
    <property type="term" value="F:oxidoreductase activity, acting on the CH-NH group of donors"/>
    <property type="evidence" value="ECO:0007669"/>
    <property type="project" value="InterPro"/>
</dbReference>
<reference evidence="2" key="1">
    <citation type="submission" date="2015-08" db="EMBL/GenBank/DDBJ databases">
        <title>Candidatus Bacteriodes Periocalifornicus.</title>
        <authorList>
            <person name="McLean J.S."/>
            <person name="Kelley S."/>
        </authorList>
    </citation>
    <scope>NUCLEOTIDE SEQUENCE [LARGE SCALE GENOMIC DNA]</scope>
    <source>
        <strain evidence="2">12B</strain>
    </source>
</reference>
<keyword evidence="3" id="KW-1185">Reference proteome</keyword>
<dbReference type="NCBIfam" id="NF033855">
    <property type="entry name" value="tRNA_MNMC2"/>
    <property type="match status" value="1"/>
</dbReference>
<evidence type="ECO:0000313" key="2">
    <source>
        <dbReference type="EMBL" id="KQM08982.1"/>
    </source>
</evidence>
<proteinExistence type="predicted"/>
<evidence type="ECO:0000313" key="3">
    <source>
        <dbReference type="Proteomes" id="UP000054172"/>
    </source>
</evidence>
<dbReference type="AlphaFoldDB" id="A0A0Q4B9D8"/>
<dbReference type="EMBL" id="LIIK01000016">
    <property type="protein sequence ID" value="KQM08982.1"/>
    <property type="molecule type" value="Genomic_DNA"/>
</dbReference>
<dbReference type="Proteomes" id="UP000054172">
    <property type="component" value="Unassembled WGS sequence"/>
</dbReference>
<dbReference type="PANTHER" id="PTHR39963">
    <property type="entry name" value="SLL0983 PROTEIN"/>
    <property type="match status" value="1"/>
</dbReference>
<dbReference type="PATRIC" id="fig|1702214.3.peg.1631"/>
<dbReference type="InterPro" id="IPR008471">
    <property type="entry name" value="MnmC-like_methylTransf"/>
</dbReference>
<dbReference type="InterPro" id="IPR029063">
    <property type="entry name" value="SAM-dependent_MTases_sf"/>
</dbReference>
<dbReference type="Gene3D" id="3.40.50.150">
    <property type="entry name" value="Vaccinia Virus protein VP39"/>
    <property type="match status" value="1"/>
</dbReference>
<feature type="domain" description="MnmC-like methyltransferase" evidence="1">
    <location>
        <begin position="121"/>
        <end position="223"/>
    </location>
</feature>
<comment type="caution">
    <text evidence="2">The sequence shown here is derived from an EMBL/GenBank/DDBJ whole genome shotgun (WGS) entry which is preliminary data.</text>
</comment>
<accession>A0A0Q4B9D8</accession>
<dbReference type="PANTHER" id="PTHR39963:SF1">
    <property type="entry name" value="MNMC-LIKE METHYLTRANSFERASE DOMAIN-CONTAINING PROTEIN"/>
    <property type="match status" value="1"/>
</dbReference>
<evidence type="ECO:0000259" key="1">
    <source>
        <dbReference type="Pfam" id="PF05430"/>
    </source>
</evidence>
<dbReference type="STRING" id="1702214.AL399_04305"/>
<protein>
    <recommendedName>
        <fullName evidence="1">MnmC-like methyltransferase domain-containing protein</fullName>
    </recommendedName>
</protein>
<dbReference type="GO" id="GO:0004808">
    <property type="term" value="F:tRNA (5-methylaminomethyl-2-thiouridylate)(34)-methyltransferase activity"/>
    <property type="evidence" value="ECO:0007669"/>
    <property type="project" value="InterPro"/>
</dbReference>
<dbReference type="InterPro" id="IPR047785">
    <property type="entry name" value="tRNA_MNMC2"/>
</dbReference>
<dbReference type="SUPFAM" id="SSF53335">
    <property type="entry name" value="S-adenosyl-L-methionine-dependent methyltransferases"/>
    <property type="match status" value="1"/>
</dbReference>